<dbReference type="InterPro" id="IPR009942">
    <property type="entry name" value="DUF1474"/>
</dbReference>
<dbReference type="EMBL" id="WJTQ01000010">
    <property type="protein sequence ID" value="MRM27010.1"/>
    <property type="molecule type" value="Genomic_DNA"/>
</dbReference>
<dbReference type="RefSeq" id="WP_072526379.1">
    <property type="nucleotide sequence ID" value="NZ_FQFV01000008.1"/>
</dbReference>
<gene>
    <name evidence="2" type="ORF">GJH15_13335</name>
</gene>
<protein>
    <submittedName>
        <fullName evidence="2">DUF1474 family protein</fullName>
    </submittedName>
</protein>
<reference evidence="2" key="1">
    <citation type="submission" date="2019-11" db="EMBL/GenBank/DDBJ databases">
        <title>Whole genome sequence profiling of antibiotic resistant Staphylococcus aureus isolates from livestock and farm attendants in Ghana.</title>
        <authorList>
            <person name="Egyir B."/>
            <person name="Hadjirin N.F."/>
            <person name="Gupta S."/>
            <person name="Owusu F."/>
            <person name="Agbodzi B."/>
            <person name="Adogla-Bessa T."/>
            <person name="Addo K."/>
            <person name="Stegger M."/>
            <person name="Larsen A.R."/>
            <person name="Holmes M.A."/>
        </authorList>
    </citation>
    <scope>NUCLEOTIDE SEQUENCE</scope>
    <source>
        <strain evidence="2">GHA/LAMRSA/2016/19</strain>
    </source>
</reference>
<evidence type="ECO:0000313" key="2">
    <source>
        <dbReference type="EMBL" id="MRM27010.1"/>
    </source>
</evidence>
<accession>A0A6A8FG18</accession>
<comment type="caution">
    <text evidence="2">The sequence shown here is derived from an EMBL/GenBank/DDBJ whole genome shotgun (WGS) entry which is preliminary data.</text>
</comment>
<feature type="domain" description="TscT toxin" evidence="1">
    <location>
        <begin position="1"/>
        <end position="98"/>
    </location>
</feature>
<organism evidence="2">
    <name type="scientific">Staphylococcus aureus</name>
    <dbReference type="NCBI Taxonomy" id="1280"/>
    <lineage>
        <taxon>Bacteria</taxon>
        <taxon>Bacillati</taxon>
        <taxon>Bacillota</taxon>
        <taxon>Bacilli</taxon>
        <taxon>Bacillales</taxon>
        <taxon>Staphylococcaceae</taxon>
        <taxon>Staphylococcus</taxon>
    </lineage>
</organism>
<evidence type="ECO:0000259" key="1">
    <source>
        <dbReference type="Pfam" id="PF07342"/>
    </source>
</evidence>
<dbReference type="NCBIfam" id="NF047366">
    <property type="entry name" value="TscT"/>
    <property type="match status" value="1"/>
</dbReference>
<name>A0A6A8FG18_STAAU</name>
<dbReference type="Pfam" id="PF07342">
    <property type="entry name" value="TscT"/>
    <property type="match status" value="1"/>
</dbReference>
<dbReference type="AlphaFoldDB" id="A0A6A8FG18"/>
<proteinExistence type="predicted"/>
<sequence length="99" mass="11719">MNWEIKDLMCDIEAVKEKINDVAIKHGWFVEDKFVKNELETKQEHIYFSASYLEHRIQNEHTVELLQMYLKEFGELIQKFHEIEKASSDVSLATESDDA</sequence>